<dbReference type="EMBL" id="NNAY01003284">
    <property type="protein sequence ID" value="OXU19680.1"/>
    <property type="molecule type" value="Genomic_DNA"/>
</dbReference>
<evidence type="ECO:0000313" key="3">
    <source>
        <dbReference type="Proteomes" id="UP000215335"/>
    </source>
</evidence>
<feature type="compositionally biased region" description="Polar residues" evidence="1">
    <location>
        <begin position="52"/>
        <end position="64"/>
    </location>
</feature>
<dbReference type="Proteomes" id="UP000215335">
    <property type="component" value="Unassembled WGS sequence"/>
</dbReference>
<accession>A0A232EMV9</accession>
<name>A0A232EMV9_9HYME</name>
<gene>
    <name evidence="2" type="ORF">TSAR_016196</name>
</gene>
<keyword evidence="3" id="KW-1185">Reference proteome</keyword>
<protein>
    <submittedName>
        <fullName evidence="2">Uncharacterized protein</fullName>
    </submittedName>
</protein>
<proteinExistence type="predicted"/>
<evidence type="ECO:0000256" key="1">
    <source>
        <dbReference type="SAM" id="MobiDB-lite"/>
    </source>
</evidence>
<comment type="caution">
    <text evidence="2">The sequence shown here is derived from an EMBL/GenBank/DDBJ whole genome shotgun (WGS) entry which is preliminary data.</text>
</comment>
<sequence>MKRNNSSSTTTTTTIRRYSMMRSHANSTSSSSSSDGNTTSHSSSSIESSRSQELNITGVYSQSGEGKGEEENPRFIIESNSTLFYRRIGYDGRGIRGILPEPPMNADFHSRLEGWVRDLHRQLCERSGPSNVIGVTINSEQFSFSQDIHEI</sequence>
<evidence type="ECO:0000313" key="2">
    <source>
        <dbReference type="EMBL" id="OXU19680.1"/>
    </source>
</evidence>
<dbReference type="AlphaFoldDB" id="A0A232EMV9"/>
<feature type="compositionally biased region" description="Low complexity" evidence="1">
    <location>
        <begin position="1"/>
        <end position="51"/>
    </location>
</feature>
<organism evidence="2 3">
    <name type="scientific">Trichomalopsis sarcophagae</name>
    <dbReference type="NCBI Taxonomy" id="543379"/>
    <lineage>
        <taxon>Eukaryota</taxon>
        <taxon>Metazoa</taxon>
        <taxon>Ecdysozoa</taxon>
        <taxon>Arthropoda</taxon>
        <taxon>Hexapoda</taxon>
        <taxon>Insecta</taxon>
        <taxon>Pterygota</taxon>
        <taxon>Neoptera</taxon>
        <taxon>Endopterygota</taxon>
        <taxon>Hymenoptera</taxon>
        <taxon>Apocrita</taxon>
        <taxon>Proctotrupomorpha</taxon>
        <taxon>Chalcidoidea</taxon>
        <taxon>Pteromalidae</taxon>
        <taxon>Pteromalinae</taxon>
        <taxon>Trichomalopsis</taxon>
    </lineage>
</organism>
<feature type="region of interest" description="Disordered" evidence="1">
    <location>
        <begin position="1"/>
        <end position="74"/>
    </location>
</feature>
<reference evidence="2 3" key="1">
    <citation type="journal article" date="2017" name="Curr. Biol.">
        <title>The Evolution of Venom by Co-option of Single-Copy Genes.</title>
        <authorList>
            <person name="Martinson E.O."/>
            <person name="Mrinalini"/>
            <person name="Kelkar Y.D."/>
            <person name="Chang C.H."/>
            <person name="Werren J.H."/>
        </authorList>
    </citation>
    <scope>NUCLEOTIDE SEQUENCE [LARGE SCALE GENOMIC DNA]</scope>
    <source>
        <strain evidence="2 3">Alberta</strain>
        <tissue evidence="2">Whole body</tissue>
    </source>
</reference>